<dbReference type="InterPro" id="IPR036396">
    <property type="entry name" value="Cyt_P450_sf"/>
</dbReference>
<evidence type="ECO:0000256" key="3">
    <source>
        <dbReference type="ARBA" id="ARBA00022723"/>
    </source>
</evidence>
<dbReference type="PANTHER" id="PTHR24300:SF375">
    <property type="entry name" value="CYTOCHROME P450 FAMILY"/>
    <property type="match status" value="1"/>
</dbReference>
<dbReference type="OMA" id="HAPMFRE"/>
<dbReference type="GO" id="GO:0006082">
    <property type="term" value="P:organic acid metabolic process"/>
    <property type="evidence" value="ECO:0007669"/>
    <property type="project" value="TreeGrafter"/>
</dbReference>
<evidence type="ECO:0000256" key="1">
    <source>
        <dbReference type="ARBA" id="ARBA00001971"/>
    </source>
</evidence>
<dbReference type="InterPro" id="IPR050182">
    <property type="entry name" value="Cytochrome_P450_fam2"/>
</dbReference>
<keyword evidence="3 7" id="KW-0479">Metal-binding</keyword>
<name>A0A7I4XX02_HAECO</name>
<evidence type="ECO:0000256" key="6">
    <source>
        <dbReference type="ARBA" id="ARBA00023033"/>
    </source>
</evidence>
<dbReference type="PRINTS" id="PR00385">
    <property type="entry name" value="P450"/>
</dbReference>
<dbReference type="OrthoDB" id="2789670at2759"/>
<evidence type="ECO:0000256" key="4">
    <source>
        <dbReference type="ARBA" id="ARBA00023002"/>
    </source>
</evidence>
<evidence type="ECO:0000256" key="5">
    <source>
        <dbReference type="ARBA" id="ARBA00023004"/>
    </source>
</evidence>
<dbReference type="GO" id="GO:0005506">
    <property type="term" value="F:iron ion binding"/>
    <property type="evidence" value="ECO:0007669"/>
    <property type="project" value="InterPro"/>
</dbReference>
<protein>
    <submittedName>
        <fullName evidence="10">Unspecific monooxygenase</fullName>
    </submittedName>
</protein>
<sequence>FRMIFLTILLLLIGYALLRMWLTRKSLPPGPIPIPFVGNLHQLAYKIMVEKKDFAGSMRDFVKDYGSVHTFWFGPVATVQICDYPSAVEAMIKNGSAFVNRALPFLFETSRGGRGILASKDSFWTEQRRFSLHTLRNFGLGRNIIEERIMYELDFTCEELQKQMVDGQVSLDPNHLFDLLVGNIINRILFGERFEKHEEEKFFGLKSKLDNIFDDFKTYDVLINKWTVSFPPLRRRAEQLLKPQNDLMDFLANQVEKRKKDIAEGLHSLEGEGNDFVDAFLIQMEKNKKLGLQTSFDDESLTHTLLDLWAAGQETTATTLKWAFAYLLLHPEVTSKAVQELRSVTHSNRPLSLADRTNTPYFNAVLTEIHRCAAIFPMNLSRRTEGDTPVGKYTIPDGTSVNVQLALIMSDTAYFPDFAEFNPDRYMTGQKLEEQVIPFGIGRRACLGESLARAELYLIIGNLLLRFDISTNPDHAPMDKAKSVFGVVRKVSPYHIVFSRS</sequence>
<keyword evidence="7 8" id="KW-0349">Heme</keyword>
<dbReference type="SUPFAM" id="SSF48264">
    <property type="entry name" value="Cytochrome P450"/>
    <property type="match status" value="1"/>
</dbReference>
<dbReference type="PANTHER" id="PTHR24300">
    <property type="entry name" value="CYTOCHROME P450 508A4-RELATED"/>
    <property type="match status" value="1"/>
</dbReference>
<keyword evidence="4 8" id="KW-0560">Oxidoreductase</keyword>
<dbReference type="FunFam" id="1.10.630.10:FF:000036">
    <property type="entry name" value="CYtochrome P450 family"/>
    <property type="match status" value="1"/>
</dbReference>
<dbReference type="Proteomes" id="UP000025227">
    <property type="component" value="Unplaced"/>
</dbReference>
<dbReference type="WBParaSite" id="HCON_00022670-00002">
    <property type="protein sequence ID" value="HCON_00022670-00002"/>
    <property type="gene ID" value="HCON_00022670"/>
</dbReference>
<comment type="similarity">
    <text evidence="2 8">Belongs to the cytochrome P450 family.</text>
</comment>
<dbReference type="InterPro" id="IPR001128">
    <property type="entry name" value="Cyt_P450"/>
</dbReference>
<feature type="binding site" description="axial binding residue" evidence="7">
    <location>
        <position position="446"/>
    </location>
    <ligand>
        <name>heme</name>
        <dbReference type="ChEBI" id="CHEBI:30413"/>
    </ligand>
    <ligandPart>
        <name>Fe</name>
        <dbReference type="ChEBI" id="CHEBI:18248"/>
    </ligandPart>
</feature>
<dbReference type="Pfam" id="PF00067">
    <property type="entry name" value="p450"/>
    <property type="match status" value="1"/>
</dbReference>
<dbReference type="GO" id="GO:0020037">
    <property type="term" value="F:heme binding"/>
    <property type="evidence" value="ECO:0007669"/>
    <property type="project" value="InterPro"/>
</dbReference>
<keyword evidence="9" id="KW-1185">Reference proteome</keyword>
<proteinExistence type="inferred from homology"/>
<dbReference type="AlphaFoldDB" id="A0A7I4XX02"/>
<dbReference type="Gene3D" id="1.10.630.10">
    <property type="entry name" value="Cytochrome P450"/>
    <property type="match status" value="1"/>
</dbReference>
<comment type="cofactor">
    <cofactor evidence="1 7">
        <name>heme</name>
        <dbReference type="ChEBI" id="CHEBI:30413"/>
    </cofactor>
</comment>
<dbReference type="InterPro" id="IPR017972">
    <property type="entry name" value="Cyt_P450_CS"/>
</dbReference>
<dbReference type="GO" id="GO:0005737">
    <property type="term" value="C:cytoplasm"/>
    <property type="evidence" value="ECO:0007669"/>
    <property type="project" value="TreeGrafter"/>
</dbReference>
<evidence type="ECO:0000313" key="9">
    <source>
        <dbReference type="Proteomes" id="UP000025227"/>
    </source>
</evidence>
<keyword evidence="6 8" id="KW-0503">Monooxygenase</keyword>
<dbReference type="InterPro" id="IPR002401">
    <property type="entry name" value="Cyt_P450_E_grp-I"/>
</dbReference>
<evidence type="ECO:0000256" key="7">
    <source>
        <dbReference type="PIRSR" id="PIRSR602401-1"/>
    </source>
</evidence>
<evidence type="ECO:0000313" key="10">
    <source>
        <dbReference type="WBParaSite" id="HCON_00022670-00002"/>
    </source>
</evidence>
<dbReference type="GO" id="GO:0006805">
    <property type="term" value="P:xenobiotic metabolic process"/>
    <property type="evidence" value="ECO:0007669"/>
    <property type="project" value="TreeGrafter"/>
</dbReference>
<keyword evidence="5 7" id="KW-0408">Iron</keyword>
<dbReference type="PRINTS" id="PR00463">
    <property type="entry name" value="EP450I"/>
</dbReference>
<dbReference type="PROSITE" id="PS00086">
    <property type="entry name" value="CYTOCHROME_P450"/>
    <property type="match status" value="1"/>
</dbReference>
<dbReference type="GO" id="GO:0016712">
    <property type="term" value="F:oxidoreductase activity, acting on paired donors, with incorporation or reduction of molecular oxygen, reduced flavin or flavoprotein as one donor, and incorporation of one atom of oxygen"/>
    <property type="evidence" value="ECO:0007669"/>
    <property type="project" value="TreeGrafter"/>
</dbReference>
<accession>A0A7I4XX02</accession>
<evidence type="ECO:0000256" key="8">
    <source>
        <dbReference type="RuleBase" id="RU000461"/>
    </source>
</evidence>
<evidence type="ECO:0000256" key="2">
    <source>
        <dbReference type="ARBA" id="ARBA00010617"/>
    </source>
</evidence>
<dbReference type="CDD" id="cd20617">
    <property type="entry name" value="CYP1_2-like"/>
    <property type="match status" value="1"/>
</dbReference>
<reference evidence="10" key="1">
    <citation type="submission" date="2020-12" db="UniProtKB">
        <authorList>
            <consortium name="WormBaseParasite"/>
        </authorList>
    </citation>
    <scope>IDENTIFICATION</scope>
    <source>
        <strain evidence="10">MHco3</strain>
    </source>
</reference>
<organism evidence="9 10">
    <name type="scientific">Haemonchus contortus</name>
    <name type="common">Barber pole worm</name>
    <dbReference type="NCBI Taxonomy" id="6289"/>
    <lineage>
        <taxon>Eukaryota</taxon>
        <taxon>Metazoa</taxon>
        <taxon>Ecdysozoa</taxon>
        <taxon>Nematoda</taxon>
        <taxon>Chromadorea</taxon>
        <taxon>Rhabditida</taxon>
        <taxon>Rhabditina</taxon>
        <taxon>Rhabditomorpha</taxon>
        <taxon>Strongyloidea</taxon>
        <taxon>Trichostrongylidae</taxon>
        <taxon>Haemonchus</taxon>
    </lineage>
</organism>